<organism evidence="8">
    <name type="scientific">Cyprideis torosa</name>
    <dbReference type="NCBI Taxonomy" id="163714"/>
    <lineage>
        <taxon>Eukaryota</taxon>
        <taxon>Metazoa</taxon>
        <taxon>Ecdysozoa</taxon>
        <taxon>Arthropoda</taxon>
        <taxon>Crustacea</taxon>
        <taxon>Oligostraca</taxon>
        <taxon>Ostracoda</taxon>
        <taxon>Podocopa</taxon>
        <taxon>Podocopida</taxon>
        <taxon>Cytherocopina</taxon>
        <taxon>Cytheroidea</taxon>
        <taxon>Cytherideidae</taxon>
        <taxon>Cyprideis</taxon>
    </lineage>
</organism>
<feature type="compositionally biased region" description="Low complexity" evidence="7">
    <location>
        <begin position="188"/>
        <end position="209"/>
    </location>
</feature>
<feature type="compositionally biased region" description="Polar residues" evidence="7">
    <location>
        <begin position="159"/>
        <end position="187"/>
    </location>
</feature>
<keyword evidence="5" id="KW-0804">Transcription</keyword>
<evidence type="ECO:0000313" key="8">
    <source>
        <dbReference type="EMBL" id="CAD7223142.1"/>
    </source>
</evidence>
<dbReference type="AlphaFoldDB" id="A0A7R8W1L1"/>
<gene>
    <name evidence="8" type="ORF">CTOB1V02_LOCUS1136</name>
</gene>
<feature type="compositionally biased region" description="Low complexity" evidence="7">
    <location>
        <begin position="444"/>
        <end position="455"/>
    </location>
</feature>
<dbReference type="InterPro" id="IPR031963">
    <property type="entry name" value="SAP130_C"/>
</dbReference>
<evidence type="ECO:0000256" key="3">
    <source>
        <dbReference type="ARBA" id="ARBA00022491"/>
    </source>
</evidence>
<evidence type="ECO:0000256" key="5">
    <source>
        <dbReference type="ARBA" id="ARBA00023163"/>
    </source>
</evidence>
<feature type="compositionally biased region" description="Basic and acidic residues" evidence="7">
    <location>
        <begin position="422"/>
        <end position="431"/>
    </location>
</feature>
<evidence type="ECO:0000256" key="6">
    <source>
        <dbReference type="ARBA" id="ARBA00023242"/>
    </source>
</evidence>
<protein>
    <submittedName>
        <fullName evidence="8">Uncharacterized protein</fullName>
    </submittedName>
</protein>
<dbReference type="InterPro" id="IPR024137">
    <property type="entry name" value="His_deAcase_cplx_SAP130"/>
</dbReference>
<comment type="subcellular location">
    <subcellularLocation>
        <location evidence="1">Nucleus</location>
    </subcellularLocation>
</comment>
<keyword evidence="4" id="KW-0805">Transcription regulation</keyword>
<evidence type="ECO:0000256" key="1">
    <source>
        <dbReference type="ARBA" id="ARBA00004123"/>
    </source>
</evidence>
<dbReference type="Pfam" id="PF16014">
    <property type="entry name" value="SAP130_C"/>
    <property type="match status" value="1"/>
</dbReference>
<feature type="compositionally biased region" description="Low complexity" evidence="7">
    <location>
        <begin position="410"/>
        <end position="421"/>
    </location>
</feature>
<evidence type="ECO:0000256" key="4">
    <source>
        <dbReference type="ARBA" id="ARBA00023015"/>
    </source>
</evidence>
<feature type="region of interest" description="Disordered" evidence="7">
    <location>
        <begin position="87"/>
        <end position="143"/>
    </location>
</feature>
<comment type="similarity">
    <text evidence="2">Belongs to the SAP130 family.</text>
</comment>
<dbReference type="GO" id="GO:0070822">
    <property type="term" value="C:Sin3-type complex"/>
    <property type="evidence" value="ECO:0007669"/>
    <property type="project" value="TreeGrafter"/>
</dbReference>
<reference evidence="8" key="1">
    <citation type="submission" date="2020-11" db="EMBL/GenBank/DDBJ databases">
        <authorList>
            <person name="Tran Van P."/>
        </authorList>
    </citation>
    <scope>NUCLEOTIDE SEQUENCE</scope>
</reference>
<feature type="compositionally biased region" description="Low complexity" evidence="7">
    <location>
        <begin position="303"/>
        <end position="315"/>
    </location>
</feature>
<dbReference type="PANTHER" id="PTHR13497">
    <property type="entry name" value="HISTONE DEACETYLASE COMPLEX SUBUNIT SAP130"/>
    <property type="match status" value="1"/>
</dbReference>
<name>A0A7R8W1L1_9CRUS</name>
<accession>A0A7R8W1L1</accession>
<dbReference type="OrthoDB" id="10048604at2759"/>
<dbReference type="EMBL" id="OB660159">
    <property type="protein sequence ID" value="CAD7223142.1"/>
    <property type="molecule type" value="Genomic_DNA"/>
</dbReference>
<keyword evidence="6" id="KW-0539">Nucleus</keyword>
<dbReference type="GO" id="GO:0000122">
    <property type="term" value="P:negative regulation of transcription by RNA polymerase II"/>
    <property type="evidence" value="ECO:0007669"/>
    <property type="project" value="TreeGrafter"/>
</dbReference>
<dbReference type="PANTHER" id="PTHR13497:SF3">
    <property type="entry name" value="HISTONE DEACETYLASE COMPLEX SUBUNIT SAP130"/>
    <property type="match status" value="1"/>
</dbReference>
<feature type="region of interest" description="Disordered" evidence="7">
    <location>
        <begin position="290"/>
        <end position="492"/>
    </location>
</feature>
<feature type="region of interest" description="Disordered" evidence="7">
    <location>
        <begin position="1"/>
        <end position="56"/>
    </location>
</feature>
<feature type="compositionally biased region" description="Low complexity" evidence="7">
    <location>
        <begin position="219"/>
        <end position="228"/>
    </location>
</feature>
<proteinExistence type="inferred from homology"/>
<feature type="region of interest" description="Disordered" evidence="7">
    <location>
        <begin position="159"/>
        <end position="228"/>
    </location>
</feature>
<sequence length="716" mass="77338">MSFSDQPMDLAQKSSSSAPRPQLRPELKERVPSSPPVQRLPPVQSSEGGHPYALRPTLQPVALTAGGPHSRPTAAVRLISKAEFSGRASPLSPRMAPLGGSSRAPPHFIRPHLPPSPAGSPRPLSTQGPSIAGLVSAPSSSPALRGHVAPTFHYATNLGLSSSRPQTSYHSNRGSPAASSSWFTNHPSSTSFGSGTSSSTSFSSHHTGSASIVSHNIPHGHSVHGSSGASVSLSLATRNITTSASTISTCQVLPPKMTIQSSRSISPSAAASSSIARSLFRQISSMSAVSPSVPQSIGHRPVHVSLSHSPSPSSSFMTSGTAAIPLVPTAAPKQSPLPAPQAPRANPPTSFRNIFPVQRLLSPTRTATDVRSTAETMTSPRPSILRRRDSQSTSEALSKRSLPLSPGKESSNSSTLSATSSQEERDAELAKQDLLMLEEEMRRSSPSSARRMISLSDREDTPSPRKKPRKQLLQERVDAPLPPHADDDSGDVTTVENFVPIKRLSLLTGYRCNWKGKFNHFVRRSDIKPDPPIPHISDLLKAKKDMNREVRGWKIHYVMHHFKEISLSEEDYGQDLRTMTQSNTLDTALPNRIQELIKGNVLRTASMQETMTDTSALLDKLLECSEIATDIVNRATGQEKQKKVDWVVQRVTSPDRKSSTERCQPLDSSLRLALSDNREPISRSLARESTAARSGTQLADSDFHEVFFPLNNYSVA</sequence>
<evidence type="ECO:0000256" key="7">
    <source>
        <dbReference type="SAM" id="MobiDB-lite"/>
    </source>
</evidence>
<feature type="compositionally biased region" description="Polar residues" evidence="7">
    <location>
        <begin position="361"/>
        <end position="381"/>
    </location>
</feature>
<evidence type="ECO:0000256" key="2">
    <source>
        <dbReference type="ARBA" id="ARBA00007859"/>
    </source>
</evidence>
<keyword evidence="3" id="KW-0678">Repressor</keyword>